<keyword evidence="1" id="KW-0472">Membrane</keyword>
<sequence length="241" mass="25360">MVSSGGQDLMSTLWAPIVVVMIVVVVAAVATYVSRRHGGTMVAVHTVEVVAGAVAALSALGLAIIAVTTFTNRQVPLADNVLSEAESLTEGNPCPGTASDAPLYCAGTVMNAPLDARLLYLTAMALLLAASFAICWAIYMAARHAVAGDPFHRNVIRAFVVAGWLALLGGIVGEALRSISMTVAVRSLPFDFADETLFYVSIPWWPCLVSLGCFAMAAIFRHGARLQAEAARLQKETEGLV</sequence>
<name>A0A371NYT9_9MICO</name>
<accession>A0A371NYT9</accession>
<evidence type="ECO:0000256" key="1">
    <source>
        <dbReference type="SAM" id="Phobius"/>
    </source>
</evidence>
<proteinExistence type="predicted"/>
<organism evidence="2 3">
    <name type="scientific">Microbacterium bovistercoris</name>
    <dbReference type="NCBI Taxonomy" id="2293570"/>
    <lineage>
        <taxon>Bacteria</taxon>
        <taxon>Bacillati</taxon>
        <taxon>Actinomycetota</taxon>
        <taxon>Actinomycetes</taxon>
        <taxon>Micrococcales</taxon>
        <taxon>Microbacteriaceae</taxon>
        <taxon>Microbacterium</taxon>
    </lineage>
</organism>
<evidence type="ECO:0000313" key="3">
    <source>
        <dbReference type="Proteomes" id="UP000262172"/>
    </source>
</evidence>
<keyword evidence="1" id="KW-0812">Transmembrane</keyword>
<dbReference type="Proteomes" id="UP000262172">
    <property type="component" value="Unassembled WGS sequence"/>
</dbReference>
<keyword evidence="3" id="KW-1185">Reference proteome</keyword>
<reference evidence="2 3" key="1">
    <citation type="submission" date="2018-08" db="EMBL/GenBank/DDBJ databases">
        <title>Isolation, diversity and antifungal activity of Actinobacteria from cow dung.</title>
        <authorList>
            <person name="Ling L."/>
        </authorList>
    </citation>
    <scope>NUCLEOTIDE SEQUENCE [LARGE SCALE GENOMIC DNA]</scope>
    <source>
        <strain evidence="2 3">NEAU-LLE</strain>
    </source>
</reference>
<keyword evidence="1" id="KW-1133">Transmembrane helix</keyword>
<feature type="transmembrane region" description="Helical" evidence="1">
    <location>
        <begin position="118"/>
        <end position="142"/>
    </location>
</feature>
<feature type="transmembrane region" description="Helical" evidence="1">
    <location>
        <begin position="196"/>
        <end position="220"/>
    </location>
</feature>
<feature type="transmembrane region" description="Helical" evidence="1">
    <location>
        <begin position="46"/>
        <end position="67"/>
    </location>
</feature>
<gene>
    <name evidence="2" type="ORF">DY023_00235</name>
</gene>
<feature type="transmembrane region" description="Helical" evidence="1">
    <location>
        <begin position="12"/>
        <end position="34"/>
    </location>
</feature>
<comment type="caution">
    <text evidence="2">The sequence shown here is derived from an EMBL/GenBank/DDBJ whole genome shotgun (WGS) entry which is preliminary data.</text>
</comment>
<dbReference type="EMBL" id="QUAB01000005">
    <property type="protein sequence ID" value="REJ08754.1"/>
    <property type="molecule type" value="Genomic_DNA"/>
</dbReference>
<dbReference type="AlphaFoldDB" id="A0A371NYT9"/>
<feature type="transmembrane region" description="Helical" evidence="1">
    <location>
        <begin position="154"/>
        <end position="176"/>
    </location>
</feature>
<protein>
    <recommendedName>
        <fullName evidence="4">DUF2975 domain-containing protein</fullName>
    </recommendedName>
</protein>
<evidence type="ECO:0000313" key="2">
    <source>
        <dbReference type="EMBL" id="REJ08754.1"/>
    </source>
</evidence>
<evidence type="ECO:0008006" key="4">
    <source>
        <dbReference type="Google" id="ProtNLM"/>
    </source>
</evidence>